<evidence type="ECO:0000313" key="8">
    <source>
        <dbReference type="EMBL" id="EFW06426.1"/>
    </source>
</evidence>
<evidence type="ECO:0000256" key="5">
    <source>
        <dbReference type="ARBA" id="ARBA00023136"/>
    </source>
</evidence>
<dbReference type="OrthoDB" id="1758221at2"/>
<dbReference type="HOGENOM" id="CLU_063199_1_1_9"/>
<evidence type="ECO:0000256" key="6">
    <source>
        <dbReference type="SAM" id="Phobius"/>
    </source>
</evidence>
<feature type="transmembrane region" description="Helical" evidence="6">
    <location>
        <begin position="108"/>
        <end position="127"/>
    </location>
</feature>
<keyword evidence="9" id="KW-1185">Reference proteome</keyword>
<dbReference type="GO" id="GO:0005886">
    <property type="term" value="C:plasma membrane"/>
    <property type="evidence" value="ECO:0007669"/>
    <property type="project" value="UniProtKB-SubCell"/>
</dbReference>
<dbReference type="eggNOG" id="COG1284">
    <property type="taxonomic scope" value="Bacteria"/>
</dbReference>
<feature type="transmembrane region" description="Helical" evidence="6">
    <location>
        <begin position="80"/>
        <end position="102"/>
    </location>
</feature>
<feature type="transmembrane region" description="Helical" evidence="6">
    <location>
        <begin position="148"/>
        <end position="169"/>
    </location>
</feature>
<dbReference type="Pfam" id="PF02588">
    <property type="entry name" value="YitT_membrane"/>
    <property type="match status" value="1"/>
</dbReference>
<feature type="transmembrane region" description="Helical" evidence="6">
    <location>
        <begin position="175"/>
        <end position="194"/>
    </location>
</feature>
<accession>E7G6C5</accession>
<comment type="caution">
    <text evidence="8">The sequence shown here is derived from an EMBL/GenBank/DDBJ whole genome shotgun (WGS) entry which is preliminary data.</text>
</comment>
<keyword evidence="3 6" id="KW-0812">Transmembrane</keyword>
<dbReference type="InterPro" id="IPR051461">
    <property type="entry name" value="UPF0750_membrane"/>
</dbReference>
<dbReference type="PANTHER" id="PTHR33545:SF5">
    <property type="entry name" value="UPF0750 MEMBRANE PROTEIN YITT"/>
    <property type="match status" value="1"/>
</dbReference>
<dbReference type="Proteomes" id="UP000003157">
    <property type="component" value="Unassembled WGS sequence"/>
</dbReference>
<evidence type="ECO:0000256" key="1">
    <source>
        <dbReference type="ARBA" id="ARBA00004651"/>
    </source>
</evidence>
<keyword evidence="2" id="KW-1003">Cell membrane</keyword>
<dbReference type="AlphaFoldDB" id="E7G6C5"/>
<gene>
    <name evidence="8" type="ORF">HMPREF9488_00313</name>
</gene>
<evidence type="ECO:0000256" key="4">
    <source>
        <dbReference type="ARBA" id="ARBA00022989"/>
    </source>
</evidence>
<organism evidence="8 9">
    <name type="scientific">Coprobacillus cateniformis</name>
    <dbReference type="NCBI Taxonomy" id="100884"/>
    <lineage>
        <taxon>Bacteria</taxon>
        <taxon>Bacillati</taxon>
        <taxon>Bacillota</taxon>
        <taxon>Erysipelotrichia</taxon>
        <taxon>Erysipelotrichales</taxon>
        <taxon>Coprobacillaceae</taxon>
        <taxon>Coprobacillus</taxon>
    </lineage>
</organism>
<dbReference type="CDD" id="cd16380">
    <property type="entry name" value="YitT_C"/>
    <property type="match status" value="1"/>
</dbReference>
<name>E7G6C5_9FIRM</name>
<feature type="transmembrane region" description="Helical" evidence="6">
    <location>
        <begin position="52"/>
        <end position="73"/>
    </location>
</feature>
<dbReference type="EMBL" id="ADKX01000003">
    <property type="protein sequence ID" value="EFW06426.1"/>
    <property type="molecule type" value="Genomic_DNA"/>
</dbReference>
<dbReference type="InterPro" id="IPR019264">
    <property type="entry name" value="DUF2179"/>
</dbReference>
<dbReference type="Gene3D" id="3.30.70.120">
    <property type="match status" value="1"/>
</dbReference>
<feature type="transmembrane region" description="Helical" evidence="6">
    <location>
        <begin position="12"/>
        <end position="32"/>
    </location>
</feature>
<dbReference type="PANTHER" id="PTHR33545">
    <property type="entry name" value="UPF0750 MEMBRANE PROTEIN YITT-RELATED"/>
    <property type="match status" value="1"/>
</dbReference>
<dbReference type="InterPro" id="IPR015867">
    <property type="entry name" value="N-reg_PII/ATP_PRibTrfase_C"/>
</dbReference>
<dbReference type="PIRSF" id="PIRSF006483">
    <property type="entry name" value="Membrane_protein_YitT"/>
    <property type="match status" value="1"/>
</dbReference>
<comment type="subcellular location">
    <subcellularLocation>
        <location evidence="1">Cell membrane</location>
        <topology evidence="1">Multi-pass membrane protein</topology>
    </subcellularLocation>
</comment>
<proteinExistence type="predicted"/>
<reference evidence="8 9" key="1">
    <citation type="submission" date="2010-12" db="EMBL/GenBank/DDBJ databases">
        <title>The Genome Sequence of Coprobacillus sp. strain 29_1.</title>
        <authorList>
            <consortium name="The Broad Institute Genome Sequencing Platform"/>
            <person name="Earl A."/>
            <person name="Ward D."/>
            <person name="Feldgarden M."/>
            <person name="Gevers D."/>
            <person name="Daigneault M."/>
            <person name="Sibley C.D."/>
            <person name="White A."/>
            <person name="Strauss J."/>
            <person name="Allen-Vercoe E."/>
            <person name="Young S.K."/>
            <person name="Zeng Q."/>
            <person name="Gargeya S."/>
            <person name="Fitzgerald M."/>
            <person name="Haas B."/>
            <person name="Abouelleil A."/>
            <person name="Alvarado L."/>
            <person name="Arachchi H.M."/>
            <person name="Berlin A."/>
            <person name="Brown A."/>
            <person name="Chapman S.B."/>
            <person name="Chen Z."/>
            <person name="Dunbar C."/>
            <person name="Freedman E."/>
            <person name="Gearin G."/>
            <person name="Gellesch M."/>
            <person name="Goldberg J."/>
            <person name="Griggs A."/>
            <person name="Gujja S."/>
            <person name="Heilman E."/>
            <person name="Heiman D."/>
            <person name="Howarth C."/>
            <person name="Larson L."/>
            <person name="Lui A."/>
            <person name="MacDonald P.J.P."/>
            <person name="Mehta T."/>
            <person name="Montmayeur A."/>
            <person name="Murphy C."/>
            <person name="Neiman D."/>
            <person name="Pearson M."/>
            <person name="Priest M."/>
            <person name="Roberts A."/>
            <person name="Saif S."/>
            <person name="Shea T."/>
            <person name="Shenoy N."/>
            <person name="Sisk P."/>
            <person name="Stolte C."/>
            <person name="Sykes S."/>
            <person name="White J."/>
            <person name="Yandava C."/>
            <person name="Nusbaum C."/>
            <person name="Birren B."/>
        </authorList>
    </citation>
    <scope>NUCLEOTIDE SEQUENCE [LARGE SCALE GENOMIC DNA]</scope>
    <source>
        <strain evidence="8 9">29_1</strain>
    </source>
</reference>
<dbReference type="GeneID" id="78229272"/>
<dbReference type="RefSeq" id="WP_008787441.1">
    <property type="nucleotide sequence ID" value="NZ_AKCB01000001.1"/>
</dbReference>
<evidence type="ECO:0000256" key="2">
    <source>
        <dbReference type="ARBA" id="ARBA00022475"/>
    </source>
</evidence>
<dbReference type="InterPro" id="IPR003740">
    <property type="entry name" value="YitT"/>
</dbReference>
<dbReference type="STRING" id="100884.GCA_000269565_01395"/>
<protein>
    <recommendedName>
        <fullName evidence="7">DUF2179 domain-containing protein</fullName>
    </recommendedName>
</protein>
<keyword evidence="4 6" id="KW-1133">Transmembrane helix</keyword>
<feature type="domain" description="DUF2179" evidence="7">
    <location>
        <begin position="222"/>
        <end position="276"/>
    </location>
</feature>
<evidence type="ECO:0000313" key="9">
    <source>
        <dbReference type="Proteomes" id="UP000003157"/>
    </source>
</evidence>
<evidence type="ECO:0000259" key="7">
    <source>
        <dbReference type="Pfam" id="PF10035"/>
    </source>
</evidence>
<evidence type="ECO:0000256" key="3">
    <source>
        <dbReference type="ARBA" id="ARBA00022692"/>
    </source>
</evidence>
<sequence>MHSLKRVIRDSLLVVLGNAVVAFGVAVFAVPSDLIVGGATGLSLIIEQFVSVNYATIVFGINMVMLIIGFLVLGKKFAAGTILSSFIFPFFLGLFEAIPQFQHITNDILLSAIYAGIFTGVGLGIVFRLGYSTGGMDVPPIILNKKKGVSVALAINVLDIMILVGQVFFSSFEGILYGIITVFVSTFVLDQVIVMGEKNLQVLVISAEHEKIAEAIFNEIDRGCTFVNVTTGYFHHQQKAVLCVANNREYAKINDLVMEIDPAAFIIGSEIHSVKGRGFTLPNIDLEKRDHV</sequence>
<keyword evidence="5 6" id="KW-0472">Membrane</keyword>
<dbReference type="Pfam" id="PF10035">
    <property type="entry name" value="DUF2179"/>
    <property type="match status" value="1"/>
</dbReference>